<dbReference type="Gene3D" id="3.40.50.300">
    <property type="entry name" value="P-loop containing nucleotide triphosphate hydrolases"/>
    <property type="match status" value="1"/>
</dbReference>
<gene>
    <name evidence="2" type="ORF">GCM10007094_01700</name>
</gene>
<comment type="caution">
    <text evidence="2">The sequence shown here is derived from an EMBL/GenBank/DDBJ whole genome shotgun (WGS) entry which is preliminary data.</text>
</comment>
<dbReference type="Pfam" id="PF13521">
    <property type="entry name" value="AAA_28"/>
    <property type="match status" value="1"/>
</dbReference>
<evidence type="ECO:0000259" key="1">
    <source>
        <dbReference type="Pfam" id="PF13521"/>
    </source>
</evidence>
<reference evidence="3" key="1">
    <citation type="journal article" date="2019" name="Int. J. Syst. Evol. Microbiol.">
        <title>The Global Catalogue of Microorganisms (GCM) 10K type strain sequencing project: providing services to taxonomists for standard genome sequencing and annotation.</title>
        <authorList>
            <consortium name="The Broad Institute Genomics Platform"/>
            <consortium name="The Broad Institute Genome Sequencing Center for Infectious Disease"/>
            <person name="Wu L."/>
            <person name="Ma J."/>
        </authorList>
    </citation>
    <scope>NUCLEOTIDE SEQUENCE [LARGE SCALE GENOMIC DNA]</scope>
    <source>
        <strain evidence="3">KCTC 12861</strain>
    </source>
</reference>
<evidence type="ECO:0000313" key="3">
    <source>
        <dbReference type="Proteomes" id="UP000637980"/>
    </source>
</evidence>
<sequence>MRIAVTGTHGSGKTTLLEDFVDQHQNYQAIQEPYWDLAEQGIALAGEPSIESFTDQLNHSLQTLLASRSEKHTIFDRCPLDFIAYLEVLSEQGGEDWEPSGQLLAKIEKALTTLDLIVFLPISSPDEITTPIEYPKLRHQTDTRLKQILRNDTLGLLDSLPEVLELTGLRNARWTALSKRVFVP</sequence>
<dbReference type="RefSeq" id="WP_189434523.1">
    <property type="nucleotide sequence ID" value="NZ_BMXE01000001.1"/>
</dbReference>
<name>A0ABQ3DVM0_9HYPH</name>
<dbReference type="Proteomes" id="UP000637980">
    <property type="component" value="Unassembled WGS sequence"/>
</dbReference>
<proteinExistence type="predicted"/>
<dbReference type="InterPro" id="IPR027417">
    <property type="entry name" value="P-loop_NTPase"/>
</dbReference>
<dbReference type="EMBL" id="BMXE01000001">
    <property type="protein sequence ID" value="GHB17744.1"/>
    <property type="molecule type" value="Genomic_DNA"/>
</dbReference>
<dbReference type="SUPFAM" id="SSF52540">
    <property type="entry name" value="P-loop containing nucleoside triphosphate hydrolases"/>
    <property type="match status" value="1"/>
</dbReference>
<evidence type="ECO:0000313" key="2">
    <source>
        <dbReference type="EMBL" id="GHB17744.1"/>
    </source>
</evidence>
<protein>
    <recommendedName>
        <fullName evidence="1">NadR/Ttd14 AAA domain-containing protein</fullName>
    </recommendedName>
</protein>
<keyword evidence="3" id="KW-1185">Reference proteome</keyword>
<feature type="domain" description="NadR/Ttd14 AAA" evidence="1">
    <location>
        <begin position="2"/>
        <end position="150"/>
    </location>
</feature>
<organism evidence="2 3">
    <name type="scientific">Pseudovibrio japonicus</name>
    <dbReference type="NCBI Taxonomy" id="366534"/>
    <lineage>
        <taxon>Bacteria</taxon>
        <taxon>Pseudomonadati</taxon>
        <taxon>Pseudomonadota</taxon>
        <taxon>Alphaproteobacteria</taxon>
        <taxon>Hyphomicrobiales</taxon>
        <taxon>Stappiaceae</taxon>
        <taxon>Pseudovibrio</taxon>
    </lineage>
</organism>
<accession>A0ABQ3DVM0</accession>
<dbReference type="InterPro" id="IPR038727">
    <property type="entry name" value="NadR/Ttd14_AAA_dom"/>
</dbReference>